<dbReference type="FunFam" id="1.25.40.10:FF:000196">
    <property type="entry name" value="Pentatricopeptide repeat-containing protein At4g14850"/>
    <property type="match status" value="1"/>
</dbReference>
<evidence type="ECO:0000313" key="9">
    <source>
        <dbReference type="Proteomes" id="UP000195402"/>
    </source>
</evidence>
<gene>
    <name evidence="8" type="ORF">BVC80_9101g319</name>
</gene>
<dbReference type="SUPFAM" id="SSF48452">
    <property type="entry name" value="TPR-like"/>
    <property type="match status" value="1"/>
</dbReference>
<evidence type="ECO:0000256" key="4">
    <source>
        <dbReference type="ARBA" id="ARBA00022737"/>
    </source>
</evidence>
<feature type="repeat" description="PPR" evidence="7">
    <location>
        <begin position="214"/>
        <end position="248"/>
    </location>
</feature>
<dbReference type="InParanoid" id="A0A200QH41"/>
<dbReference type="Pfam" id="PF20431">
    <property type="entry name" value="E_motif"/>
    <property type="match status" value="1"/>
</dbReference>
<dbReference type="FunFam" id="1.25.40.10:FF:000395">
    <property type="entry name" value="Pentatricopeptide repeat-containing protein chloroplastic"/>
    <property type="match status" value="1"/>
</dbReference>
<dbReference type="Gene3D" id="1.25.40.10">
    <property type="entry name" value="Tetratricopeptide repeat domain"/>
    <property type="match status" value="5"/>
</dbReference>
<keyword evidence="9" id="KW-1185">Reference proteome</keyword>
<sequence>MNNLKPYLSVHLSTNTKSCNQIINRLSAAGSHLDVLLTYSSMLTNKTPPDAYTFPSLLKACTSLGLFSHGLSIHQHIIVHGYPSDTFSASSLVHFYSKFGDAHNARLVFDAMPERNVVPWSAIIGCYSRAGDVNMAFSMYNRMQHQGIQPNSVTVLGLLMGISKLQHLYCVHSCVIRAGFEADLLVLNSLLNLYGKCGRVDVARKLFNLMNHKDIVSWNSLISGYTHDGNVRESVELLNRMRIEGMEPGHQTFGSVVSSVANECKLELGKLVHGQIITAGFELDMHVETTLLVMYLKCGSLGDAFRLFDQITDRDVISWTAMISGLVQNDRADEALDVFYRMLKSGAIPSSTTIATALAACAQVGSLRQGKSIHGYFVRQRMQVDIAVQNSLVNMYAKCDHLEQSWVVFERMRDKDVVTWNAIVAGFAQEGNLYKAFLLFNEMRMACQRPDAITVVSLLQACASLGALHQAKWIHNFVIRNGVGPCISIDTALIDMYSKCGVIDTAQKCFDMMPEQDMVSWSTIISAYGSHGKGEKALRMYSEFLVSGIEPSHVTFLSVLSACSHAGLVSEGLEIFKSMTEEYRIEPKLEHRACIVDLLSRAGRLQEAYNFVKRMFPQPTIDVLGILLDACRTYKNADLGNIVAGEILCLKPDNAGNYVQLAHCYASMSRWDGAGEAWMQMRSLGLKKVPGWSSIELHGTIITFFVDHSSHPQYEEIVLMLKMVSREMQVTTNNIQDEKIT</sequence>
<dbReference type="Pfam" id="PF13041">
    <property type="entry name" value="PPR_2"/>
    <property type="match status" value="5"/>
</dbReference>
<dbReference type="OMA" id="WSFIELH"/>
<proteinExistence type="inferred from homology"/>
<evidence type="ECO:0000313" key="8">
    <source>
        <dbReference type="EMBL" id="OVA09774.1"/>
    </source>
</evidence>
<keyword evidence="2" id="KW-0150">Chloroplast</keyword>
<comment type="similarity">
    <text evidence="6">Belongs to the PPR family. PCMP-E subfamily.</text>
</comment>
<dbReference type="Pfam" id="PF01535">
    <property type="entry name" value="PPR"/>
    <property type="match status" value="1"/>
</dbReference>
<name>A0A200QH41_MACCD</name>
<dbReference type="FunFam" id="1.25.40.10:FF:000090">
    <property type="entry name" value="Pentatricopeptide repeat-containing protein, chloroplastic"/>
    <property type="match status" value="1"/>
</dbReference>
<feature type="repeat" description="PPR" evidence="7">
    <location>
        <begin position="517"/>
        <end position="551"/>
    </location>
</feature>
<organism evidence="8 9">
    <name type="scientific">Macleaya cordata</name>
    <name type="common">Five-seeded plume-poppy</name>
    <name type="synonym">Bocconia cordata</name>
    <dbReference type="NCBI Taxonomy" id="56857"/>
    <lineage>
        <taxon>Eukaryota</taxon>
        <taxon>Viridiplantae</taxon>
        <taxon>Streptophyta</taxon>
        <taxon>Embryophyta</taxon>
        <taxon>Tracheophyta</taxon>
        <taxon>Spermatophyta</taxon>
        <taxon>Magnoliopsida</taxon>
        <taxon>Ranunculales</taxon>
        <taxon>Papaveraceae</taxon>
        <taxon>Papaveroideae</taxon>
        <taxon>Macleaya</taxon>
    </lineage>
</organism>
<evidence type="ECO:0000256" key="5">
    <source>
        <dbReference type="ARBA" id="ARBA00022946"/>
    </source>
</evidence>
<reference evidence="8 9" key="1">
    <citation type="journal article" date="2017" name="Mol. Plant">
        <title>The Genome of Medicinal Plant Macleaya cordata Provides New Insights into Benzylisoquinoline Alkaloids Metabolism.</title>
        <authorList>
            <person name="Liu X."/>
            <person name="Liu Y."/>
            <person name="Huang P."/>
            <person name="Ma Y."/>
            <person name="Qing Z."/>
            <person name="Tang Q."/>
            <person name="Cao H."/>
            <person name="Cheng P."/>
            <person name="Zheng Y."/>
            <person name="Yuan Z."/>
            <person name="Zhou Y."/>
            <person name="Liu J."/>
            <person name="Tang Z."/>
            <person name="Zhuo Y."/>
            <person name="Zhang Y."/>
            <person name="Yu L."/>
            <person name="Huang J."/>
            <person name="Yang P."/>
            <person name="Peng Q."/>
            <person name="Zhang J."/>
            <person name="Jiang W."/>
            <person name="Zhang Z."/>
            <person name="Lin K."/>
            <person name="Ro D.K."/>
            <person name="Chen X."/>
            <person name="Xiong X."/>
            <person name="Shang Y."/>
            <person name="Huang S."/>
            <person name="Zeng J."/>
        </authorList>
    </citation>
    <scope>NUCLEOTIDE SEQUENCE [LARGE SCALE GENOMIC DNA]</scope>
    <source>
        <strain evidence="9">cv. BLH2017</strain>
        <tissue evidence="8">Root</tissue>
    </source>
</reference>
<dbReference type="GO" id="GO:0003723">
    <property type="term" value="F:RNA binding"/>
    <property type="evidence" value="ECO:0007669"/>
    <property type="project" value="InterPro"/>
</dbReference>
<evidence type="ECO:0000256" key="2">
    <source>
        <dbReference type="ARBA" id="ARBA00022528"/>
    </source>
</evidence>
<dbReference type="GO" id="GO:0009507">
    <property type="term" value="C:chloroplast"/>
    <property type="evidence" value="ECO:0007669"/>
    <property type="project" value="UniProtKB-SubCell"/>
</dbReference>
<feature type="repeat" description="PPR" evidence="7">
    <location>
        <begin position="416"/>
        <end position="450"/>
    </location>
</feature>
<dbReference type="PANTHER" id="PTHR47926">
    <property type="entry name" value="PENTATRICOPEPTIDE REPEAT-CONTAINING PROTEIN"/>
    <property type="match status" value="1"/>
</dbReference>
<feature type="repeat" description="PPR" evidence="7">
    <location>
        <begin position="116"/>
        <end position="150"/>
    </location>
</feature>
<keyword evidence="5" id="KW-0809">Transit peptide</keyword>
<dbReference type="FunCoup" id="A0A200QH41">
    <property type="interactions" value="240"/>
</dbReference>
<feature type="repeat" description="PPR" evidence="7">
    <location>
        <begin position="315"/>
        <end position="349"/>
    </location>
</feature>
<evidence type="ECO:0000256" key="7">
    <source>
        <dbReference type="PROSITE-ProRule" id="PRU00708"/>
    </source>
</evidence>
<keyword evidence="4" id="KW-0677">Repeat</keyword>
<dbReference type="EMBL" id="MVGT01002051">
    <property type="protein sequence ID" value="OVA09774.1"/>
    <property type="molecule type" value="Genomic_DNA"/>
</dbReference>
<dbReference type="PROSITE" id="PS51375">
    <property type="entry name" value="PPR"/>
    <property type="match status" value="6"/>
</dbReference>
<dbReference type="GO" id="GO:0009451">
    <property type="term" value="P:RNA modification"/>
    <property type="evidence" value="ECO:0007669"/>
    <property type="project" value="InterPro"/>
</dbReference>
<dbReference type="Proteomes" id="UP000195402">
    <property type="component" value="Unassembled WGS sequence"/>
</dbReference>
<feature type="repeat" description="PPR" evidence="7">
    <location>
        <begin position="183"/>
        <end position="213"/>
    </location>
</feature>
<accession>A0A200QH41</accession>
<dbReference type="InterPro" id="IPR046848">
    <property type="entry name" value="E_motif"/>
</dbReference>
<dbReference type="NCBIfam" id="TIGR00756">
    <property type="entry name" value="PPR"/>
    <property type="match status" value="7"/>
</dbReference>
<dbReference type="OrthoDB" id="185373at2759"/>
<protein>
    <submittedName>
        <fullName evidence="8">Pentatricopeptide repeat</fullName>
    </submittedName>
</protein>
<evidence type="ECO:0000256" key="1">
    <source>
        <dbReference type="ARBA" id="ARBA00004229"/>
    </source>
</evidence>
<comment type="subcellular location">
    <subcellularLocation>
        <location evidence="1">Plastid</location>
        <location evidence="1">Chloroplast</location>
    </subcellularLocation>
</comment>
<evidence type="ECO:0000256" key="6">
    <source>
        <dbReference type="ARBA" id="ARBA00061659"/>
    </source>
</evidence>
<dbReference type="FunFam" id="1.25.40.10:FF:000682">
    <property type="entry name" value="Pentatricopeptide repeat-containing protein At3g16610"/>
    <property type="match status" value="1"/>
</dbReference>
<dbReference type="InterPro" id="IPR002885">
    <property type="entry name" value="PPR_rpt"/>
</dbReference>
<dbReference type="InterPro" id="IPR011990">
    <property type="entry name" value="TPR-like_helical_dom_sf"/>
</dbReference>
<dbReference type="PANTHER" id="PTHR47926:SF451">
    <property type="entry name" value="TETRATRICOPEPTIDE-LIKE HELICAL DOMAIN SUPERFAMILY"/>
    <property type="match status" value="1"/>
</dbReference>
<dbReference type="AlphaFoldDB" id="A0A200QH41"/>
<keyword evidence="3" id="KW-0934">Plastid</keyword>
<dbReference type="FunFam" id="1.25.40.10:FF:000343">
    <property type="entry name" value="Pentatricopeptide repeat-containing protein At3g58590"/>
    <property type="match status" value="1"/>
</dbReference>
<comment type="caution">
    <text evidence="8">The sequence shown here is derived from an EMBL/GenBank/DDBJ whole genome shotgun (WGS) entry which is preliminary data.</text>
</comment>
<dbReference type="InterPro" id="IPR046960">
    <property type="entry name" value="PPR_At4g14850-like_plant"/>
</dbReference>
<evidence type="ECO:0000256" key="3">
    <source>
        <dbReference type="ARBA" id="ARBA00022640"/>
    </source>
</evidence>